<name>A0A850ENS3_9BACL</name>
<comment type="caution">
    <text evidence="2">The sequence shown here is derived from an EMBL/GenBank/DDBJ whole genome shotgun (WGS) entry which is preliminary data.</text>
</comment>
<organism evidence="2 3">
    <name type="scientific">Paenibacillus agri</name>
    <dbReference type="NCBI Taxonomy" id="2744309"/>
    <lineage>
        <taxon>Bacteria</taxon>
        <taxon>Bacillati</taxon>
        <taxon>Bacillota</taxon>
        <taxon>Bacilli</taxon>
        <taxon>Bacillales</taxon>
        <taxon>Paenibacillaceae</taxon>
        <taxon>Paenibacillus</taxon>
    </lineage>
</organism>
<dbReference type="EMBL" id="JABWCS010000207">
    <property type="protein sequence ID" value="NUU61187.1"/>
    <property type="molecule type" value="Genomic_DNA"/>
</dbReference>
<sequence length="176" mass="19249">MNMIILLLSLLSPMLDAGPQKQDSAAVLAPQAQVVSSLLYAARPTTYLDSFDSLAGVSLNTTQEELLLIKGTPLHIAQDPWLDCLEYQYEDMSAGVYAGQVIYVHVAPVQARLYGLLINGIKIEPEKDILRELLGTPYFVAEDGDVYMRGNVALKIYRNPATGAWDGIDLFDGNSS</sequence>
<feature type="signal peptide" evidence="1">
    <location>
        <begin position="1"/>
        <end position="17"/>
    </location>
</feature>
<evidence type="ECO:0000313" key="2">
    <source>
        <dbReference type="EMBL" id="NUU61187.1"/>
    </source>
</evidence>
<gene>
    <name evidence="2" type="ORF">HPT30_12590</name>
</gene>
<protein>
    <recommendedName>
        <fullName evidence="4">Copper amine oxidase-like N-terminal domain-containing protein</fullName>
    </recommendedName>
</protein>
<evidence type="ECO:0000256" key="1">
    <source>
        <dbReference type="SAM" id="SignalP"/>
    </source>
</evidence>
<proteinExistence type="predicted"/>
<evidence type="ECO:0000313" key="3">
    <source>
        <dbReference type="Proteomes" id="UP000564806"/>
    </source>
</evidence>
<dbReference type="AlphaFoldDB" id="A0A850ENS3"/>
<dbReference type="RefSeq" id="WP_175371734.1">
    <property type="nucleotide sequence ID" value="NZ_JABWCS010000207.1"/>
</dbReference>
<evidence type="ECO:0008006" key="4">
    <source>
        <dbReference type="Google" id="ProtNLM"/>
    </source>
</evidence>
<reference evidence="2" key="1">
    <citation type="submission" date="2020-06" db="EMBL/GenBank/DDBJ databases">
        <title>Paenibacillus sp. nov., isolated from soil.</title>
        <authorList>
            <person name="Seo Y.L."/>
        </authorList>
    </citation>
    <scope>NUCLEOTIDE SEQUENCE [LARGE SCALE GENOMIC DNA]</scope>
    <source>
        <strain evidence="2">JW14</strain>
    </source>
</reference>
<accession>A0A850ENS3</accession>
<dbReference type="Proteomes" id="UP000564806">
    <property type="component" value="Unassembled WGS sequence"/>
</dbReference>
<keyword evidence="3" id="KW-1185">Reference proteome</keyword>
<feature type="chain" id="PRO_5038929383" description="Copper amine oxidase-like N-terminal domain-containing protein" evidence="1">
    <location>
        <begin position="18"/>
        <end position="176"/>
    </location>
</feature>
<keyword evidence="1" id="KW-0732">Signal</keyword>